<sequence>MSTEDTSSQFEDIRNKFGRFRILIVGRANTGKMTILQKICNTTESPEIYDGKGNKIDPSQVEGSMGRGIHNIENELIFRSNDKFIFHDSQGFEGGKKDEFLRMVKFVADRAKTTHLEKRLHAIWYCISMDRIERAIQRSEEMFFEECDPNNVPVVVLFTKFDALRVKAMVKLAPADRRLALQEGLSKIQPLMEEIFNGADVWGRLSKMAYPPKSSVRLENIHKANEGCNILIENTALVLNDEALQMLFVSAQETNIALCVKFAAQRLISDMDGMYNTMHPTGEELQIHKLACWFPHIQRVSYGFWHVGY</sequence>
<dbReference type="Gene3D" id="3.40.50.300">
    <property type="entry name" value="P-loop containing nucleotide triphosphate hydrolases"/>
    <property type="match status" value="1"/>
</dbReference>
<protein>
    <recommendedName>
        <fullName evidence="3">G domain-containing protein</fullName>
    </recommendedName>
</protein>
<comment type="caution">
    <text evidence="1">The sequence shown here is derived from an EMBL/GenBank/DDBJ whole genome shotgun (WGS) entry which is preliminary data.</text>
</comment>
<dbReference type="Proteomes" id="UP001194468">
    <property type="component" value="Unassembled WGS sequence"/>
</dbReference>
<gene>
    <name evidence="1" type="ORF">L210DRAFT_3762317</name>
</gene>
<name>A0AAD4BPE3_BOLED</name>
<evidence type="ECO:0000313" key="2">
    <source>
        <dbReference type="Proteomes" id="UP001194468"/>
    </source>
</evidence>
<dbReference type="AlphaFoldDB" id="A0AAD4BPE3"/>
<keyword evidence="2" id="KW-1185">Reference proteome</keyword>
<organism evidence="1 2">
    <name type="scientific">Boletus edulis BED1</name>
    <dbReference type="NCBI Taxonomy" id="1328754"/>
    <lineage>
        <taxon>Eukaryota</taxon>
        <taxon>Fungi</taxon>
        <taxon>Dikarya</taxon>
        <taxon>Basidiomycota</taxon>
        <taxon>Agaricomycotina</taxon>
        <taxon>Agaricomycetes</taxon>
        <taxon>Agaricomycetidae</taxon>
        <taxon>Boletales</taxon>
        <taxon>Boletineae</taxon>
        <taxon>Boletaceae</taxon>
        <taxon>Boletoideae</taxon>
        <taxon>Boletus</taxon>
    </lineage>
</organism>
<accession>A0AAD4BPE3</accession>
<dbReference type="InterPro" id="IPR027417">
    <property type="entry name" value="P-loop_NTPase"/>
</dbReference>
<dbReference type="EMBL" id="WHUW01000022">
    <property type="protein sequence ID" value="KAF8436206.1"/>
    <property type="molecule type" value="Genomic_DNA"/>
</dbReference>
<dbReference type="SUPFAM" id="SSF52540">
    <property type="entry name" value="P-loop containing nucleoside triphosphate hydrolases"/>
    <property type="match status" value="1"/>
</dbReference>
<evidence type="ECO:0008006" key="3">
    <source>
        <dbReference type="Google" id="ProtNLM"/>
    </source>
</evidence>
<evidence type="ECO:0000313" key="1">
    <source>
        <dbReference type="EMBL" id="KAF8436206.1"/>
    </source>
</evidence>
<proteinExistence type="predicted"/>
<reference evidence="1" key="1">
    <citation type="submission" date="2019-10" db="EMBL/GenBank/DDBJ databases">
        <authorList>
            <consortium name="DOE Joint Genome Institute"/>
            <person name="Kuo A."/>
            <person name="Miyauchi S."/>
            <person name="Kiss E."/>
            <person name="Drula E."/>
            <person name="Kohler A."/>
            <person name="Sanchez-Garcia M."/>
            <person name="Andreopoulos B."/>
            <person name="Barry K.W."/>
            <person name="Bonito G."/>
            <person name="Buee M."/>
            <person name="Carver A."/>
            <person name="Chen C."/>
            <person name="Cichocki N."/>
            <person name="Clum A."/>
            <person name="Culley D."/>
            <person name="Crous P.W."/>
            <person name="Fauchery L."/>
            <person name="Girlanda M."/>
            <person name="Hayes R."/>
            <person name="Keri Z."/>
            <person name="LaButti K."/>
            <person name="Lipzen A."/>
            <person name="Lombard V."/>
            <person name="Magnuson J."/>
            <person name="Maillard F."/>
            <person name="Morin E."/>
            <person name="Murat C."/>
            <person name="Nolan M."/>
            <person name="Ohm R."/>
            <person name="Pangilinan J."/>
            <person name="Pereira M."/>
            <person name="Perotto S."/>
            <person name="Peter M."/>
            <person name="Riley R."/>
            <person name="Sitrit Y."/>
            <person name="Stielow B."/>
            <person name="Szollosi G."/>
            <person name="Zifcakova L."/>
            <person name="Stursova M."/>
            <person name="Spatafora J.W."/>
            <person name="Tedersoo L."/>
            <person name="Vaario L.-M."/>
            <person name="Yamada A."/>
            <person name="Yan M."/>
            <person name="Wang P."/>
            <person name="Xu J."/>
            <person name="Bruns T."/>
            <person name="Baldrian P."/>
            <person name="Vilgalys R."/>
            <person name="Henrissat B."/>
            <person name="Grigoriev I.V."/>
            <person name="Hibbett D."/>
            <person name="Nagy L.G."/>
            <person name="Martin F.M."/>
        </authorList>
    </citation>
    <scope>NUCLEOTIDE SEQUENCE</scope>
    <source>
        <strain evidence="1">BED1</strain>
    </source>
</reference>
<reference evidence="1" key="2">
    <citation type="journal article" date="2020" name="Nat. Commun.">
        <title>Large-scale genome sequencing of mycorrhizal fungi provides insights into the early evolution of symbiotic traits.</title>
        <authorList>
            <person name="Miyauchi S."/>
            <person name="Kiss E."/>
            <person name="Kuo A."/>
            <person name="Drula E."/>
            <person name="Kohler A."/>
            <person name="Sanchez-Garcia M."/>
            <person name="Morin E."/>
            <person name="Andreopoulos B."/>
            <person name="Barry K.W."/>
            <person name="Bonito G."/>
            <person name="Buee M."/>
            <person name="Carver A."/>
            <person name="Chen C."/>
            <person name="Cichocki N."/>
            <person name="Clum A."/>
            <person name="Culley D."/>
            <person name="Crous P.W."/>
            <person name="Fauchery L."/>
            <person name="Girlanda M."/>
            <person name="Hayes R.D."/>
            <person name="Keri Z."/>
            <person name="LaButti K."/>
            <person name="Lipzen A."/>
            <person name="Lombard V."/>
            <person name="Magnuson J."/>
            <person name="Maillard F."/>
            <person name="Murat C."/>
            <person name="Nolan M."/>
            <person name="Ohm R.A."/>
            <person name="Pangilinan J."/>
            <person name="Pereira M.F."/>
            <person name="Perotto S."/>
            <person name="Peter M."/>
            <person name="Pfister S."/>
            <person name="Riley R."/>
            <person name="Sitrit Y."/>
            <person name="Stielow J.B."/>
            <person name="Szollosi G."/>
            <person name="Zifcakova L."/>
            <person name="Stursova M."/>
            <person name="Spatafora J.W."/>
            <person name="Tedersoo L."/>
            <person name="Vaario L.M."/>
            <person name="Yamada A."/>
            <person name="Yan M."/>
            <person name="Wang P."/>
            <person name="Xu J."/>
            <person name="Bruns T."/>
            <person name="Baldrian P."/>
            <person name="Vilgalys R."/>
            <person name="Dunand C."/>
            <person name="Henrissat B."/>
            <person name="Grigoriev I.V."/>
            <person name="Hibbett D."/>
            <person name="Nagy L.G."/>
            <person name="Martin F.M."/>
        </authorList>
    </citation>
    <scope>NUCLEOTIDE SEQUENCE</scope>
    <source>
        <strain evidence="1">BED1</strain>
    </source>
</reference>